<evidence type="ECO:0000313" key="3">
    <source>
        <dbReference type="Proteomes" id="UP000663207"/>
    </source>
</evidence>
<reference evidence="2 3" key="1">
    <citation type="submission" date="2021-03" db="EMBL/GenBank/DDBJ databases">
        <title>Novel species identification of genus Shewanella.</title>
        <authorList>
            <person name="Liu G."/>
            <person name="Zhang Q."/>
        </authorList>
    </citation>
    <scope>NUCLEOTIDE SEQUENCE [LARGE SCALE GENOMIC DNA]</scope>
    <source>
        <strain evidence="2 3">FJAT-52962</strain>
    </source>
</reference>
<evidence type="ECO:0000256" key="1">
    <source>
        <dbReference type="SAM" id="Phobius"/>
    </source>
</evidence>
<accession>A0ABX7R0G3</accession>
<keyword evidence="1" id="KW-1133">Transmembrane helix</keyword>
<sequence length="143" mass="16695">MEVIIEIIAVFIFFGLIATVAVLAKRLCVHLYKLIFGIYEKQQTQEILERNKLQSPQWLNYEKYLGRRIPQEFKDFYQLVAQRSPPVFKIDETEDLAIAWSELGEPAFFKRGQSVDNSLYLFDGTTNEVIIEDTANSDIYKFC</sequence>
<name>A0ABX7R0G3_9GAMM</name>
<gene>
    <name evidence="2" type="ORF">JYB85_00035</name>
</gene>
<keyword evidence="1" id="KW-0472">Membrane</keyword>
<keyword evidence="3" id="KW-1185">Reference proteome</keyword>
<dbReference type="EMBL" id="CP071502">
    <property type="protein sequence ID" value="QSX37289.1"/>
    <property type="molecule type" value="Genomic_DNA"/>
</dbReference>
<dbReference type="RefSeq" id="WP_207380534.1">
    <property type="nucleotide sequence ID" value="NZ_CP071502.1"/>
</dbReference>
<feature type="transmembrane region" description="Helical" evidence="1">
    <location>
        <begin position="6"/>
        <end position="24"/>
    </location>
</feature>
<evidence type="ECO:0000313" key="2">
    <source>
        <dbReference type="EMBL" id="QSX37289.1"/>
    </source>
</evidence>
<proteinExistence type="predicted"/>
<organism evidence="2 3">
    <name type="scientific">Shewanella sedimentimangrovi</name>
    <dbReference type="NCBI Taxonomy" id="2814293"/>
    <lineage>
        <taxon>Bacteria</taxon>
        <taxon>Pseudomonadati</taxon>
        <taxon>Pseudomonadota</taxon>
        <taxon>Gammaproteobacteria</taxon>
        <taxon>Alteromonadales</taxon>
        <taxon>Shewanellaceae</taxon>
        <taxon>Shewanella</taxon>
    </lineage>
</organism>
<protein>
    <submittedName>
        <fullName evidence="2">Uncharacterized protein</fullName>
    </submittedName>
</protein>
<keyword evidence="1" id="KW-0812">Transmembrane</keyword>
<dbReference type="Proteomes" id="UP000663207">
    <property type="component" value="Chromosome"/>
</dbReference>